<dbReference type="InterPro" id="IPR041524">
    <property type="entry name" value="GH131_N"/>
</dbReference>
<feature type="non-terminal residue" evidence="2">
    <location>
        <position position="292"/>
    </location>
</feature>
<organism evidence="2">
    <name type="scientific">Plasmopara viticola</name>
    <name type="common">Downy mildew of grapevine</name>
    <name type="synonym">Botrytis viticola</name>
    <dbReference type="NCBI Taxonomy" id="143451"/>
    <lineage>
        <taxon>Eukaryota</taxon>
        <taxon>Sar</taxon>
        <taxon>Stramenopiles</taxon>
        <taxon>Oomycota</taxon>
        <taxon>Peronosporomycetes</taxon>
        <taxon>Peronosporales</taxon>
        <taxon>Peronosporaceae</taxon>
        <taxon>Plasmopara</taxon>
    </lineage>
</organism>
<name>H6S496_PLAVT</name>
<dbReference type="AlphaFoldDB" id="H6S496"/>
<dbReference type="Pfam" id="PF18271">
    <property type="entry name" value="GH131_N"/>
    <property type="match status" value="1"/>
</dbReference>
<dbReference type="PANTHER" id="PTHR34612:SF6">
    <property type="entry name" value="GLYCOSIDE HYDROLASE 131 CATALYTIC N-TERMINAL DOMAIN-CONTAINING PROTEIN"/>
    <property type="match status" value="1"/>
</dbReference>
<dbReference type="EMBL" id="HE582152">
    <property type="protein sequence ID" value="CCD28226.1"/>
    <property type="molecule type" value="mRNA"/>
</dbReference>
<sequence length="292" mass="32870">MSAVALASTCSVAQALDESKPLPWDGRANDLTVEKITDKYLPYIFTLRNDSSLTVANYVTIDQKGRPKGFNCDEGIINIGVDEKAIFKAQTNFRRSELAQFVAINNNGKTYFRTSFKKDEAFLNNYAWQMIFDELHYFEIRVDATLDTPKLIYLNNGTWDPKWETEFVPGTWYNLGIAISAAPSGGHELEFYMSEGEEDLVLTTTHLCAKELPDHFEYHVGLLTLSDDGGPVEMKKEQDIVTYNGISVTADVSTDAGNRWKPYLQVTRAPMKLMLTFPCVSVQQIAKSFSPN</sequence>
<protein>
    <recommendedName>
        <fullName evidence="1">Glycoside hydrolase 131 catalytic N-terminal domain-containing protein</fullName>
    </recommendedName>
</protein>
<accession>H6S496</accession>
<proteinExistence type="evidence at transcript level"/>
<feature type="domain" description="Glycoside hydrolase 131 catalytic N-terminal" evidence="1">
    <location>
        <begin position="22"/>
        <end position="254"/>
    </location>
</feature>
<evidence type="ECO:0000259" key="1">
    <source>
        <dbReference type="Pfam" id="PF18271"/>
    </source>
</evidence>
<dbReference type="PANTHER" id="PTHR34612">
    <property type="entry name" value="GH131_N DOMAIN-CONTAINING PROTEIN"/>
    <property type="match status" value="1"/>
</dbReference>
<reference evidence="2" key="1">
    <citation type="journal article" date="2012" name="Fungal Biol.">
        <title>Identification of effector genes from the phytopathogenic Oomycete Plasmopara viticola through the analysis of gene expression in germinated zoospores.</title>
        <authorList>
            <person name="Mestre P."/>
            <person name="Piron M.C."/>
            <person name="Merdinoglu D."/>
        </authorList>
    </citation>
    <scope>NUCLEOTIDE SEQUENCE</scope>
    <source>
        <strain evidence="2">SC</strain>
        <tissue evidence="2">In vitro germinated zoospores</tissue>
    </source>
</reference>
<dbReference type="Gene3D" id="2.60.120.1160">
    <property type="match status" value="1"/>
</dbReference>
<evidence type="ECO:0000313" key="2">
    <source>
        <dbReference type="EMBL" id="CCD28226.1"/>
    </source>
</evidence>